<organism evidence="1 2">
    <name type="scientific">Aphis craccivora</name>
    <name type="common">Cowpea aphid</name>
    <dbReference type="NCBI Taxonomy" id="307492"/>
    <lineage>
        <taxon>Eukaryota</taxon>
        <taxon>Metazoa</taxon>
        <taxon>Ecdysozoa</taxon>
        <taxon>Arthropoda</taxon>
        <taxon>Hexapoda</taxon>
        <taxon>Insecta</taxon>
        <taxon>Pterygota</taxon>
        <taxon>Neoptera</taxon>
        <taxon>Paraneoptera</taxon>
        <taxon>Hemiptera</taxon>
        <taxon>Sternorrhyncha</taxon>
        <taxon>Aphidomorpha</taxon>
        <taxon>Aphidoidea</taxon>
        <taxon>Aphididae</taxon>
        <taxon>Aphidini</taxon>
        <taxon>Aphis</taxon>
        <taxon>Aphis</taxon>
    </lineage>
</organism>
<dbReference type="EMBL" id="VUJU01002728">
    <property type="protein sequence ID" value="KAF0760286.1"/>
    <property type="molecule type" value="Genomic_DNA"/>
</dbReference>
<accession>A0A6G0YR41</accession>
<keyword evidence="2" id="KW-1185">Reference proteome</keyword>
<gene>
    <name evidence="1" type="ORF">FWK35_00008881</name>
</gene>
<reference evidence="1 2" key="1">
    <citation type="submission" date="2019-08" db="EMBL/GenBank/DDBJ databases">
        <title>Whole genome of Aphis craccivora.</title>
        <authorList>
            <person name="Voronova N.V."/>
            <person name="Shulinski R.S."/>
            <person name="Bandarenka Y.V."/>
            <person name="Zhorov D.G."/>
            <person name="Warner D."/>
        </authorList>
    </citation>
    <scope>NUCLEOTIDE SEQUENCE [LARGE SCALE GENOMIC DNA]</scope>
    <source>
        <strain evidence="1">180601</strain>
        <tissue evidence="1">Whole Body</tissue>
    </source>
</reference>
<evidence type="ECO:0000313" key="1">
    <source>
        <dbReference type="EMBL" id="KAF0760286.1"/>
    </source>
</evidence>
<comment type="caution">
    <text evidence="1">The sequence shown here is derived from an EMBL/GenBank/DDBJ whole genome shotgun (WGS) entry which is preliminary data.</text>
</comment>
<dbReference type="Proteomes" id="UP000478052">
    <property type="component" value="Unassembled WGS sequence"/>
</dbReference>
<sequence>MSEKKLKLAQCLPIPAATHGIPAQKTSTQKLKNFGWGWRNVSPAPPMVGTKYWRWKKLEKSNADHGWGGGNVSPAPPGVF</sequence>
<proteinExistence type="predicted"/>
<protein>
    <submittedName>
        <fullName evidence="1">Uncharacterized protein</fullName>
    </submittedName>
</protein>
<dbReference type="AlphaFoldDB" id="A0A6G0YR41"/>
<evidence type="ECO:0000313" key="2">
    <source>
        <dbReference type="Proteomes" id="UP000478052"/>
    </source>
</evidence>
<name>A0A6G0YR41_APHCR</name>